<feature type="transmembrane region" description="Helical" evidence="1">
    <location>
        <begin position="81"/>
        <end position="100"/>
    </location>
</feature>
<evidence type="ECO:0000256" key="1">
    <source>
        <dbReference type="SAM" id="Phobius"/>
    </source>
</evidence>
<comment type="caution">
    <text evidence="2">The sequence shown here is derived from an EMBL/GenBank/DDBJ whole genome shotgun (WGS) entry which is preliminary data.</text>
</comment>
<dbReference type="InterPro" id="IPR021280">
    <property type="entry name" value="TMEM260-like"/>
</dbReference>
<gene>
    <name evidence="2" type="ORF">ENV60_06925</name>
</gene>
<organism evidence="2">
    <name type="scientific">candidate division WOR-3 bacterium</name>
    <dbReference type="NCBI Taxonomy" id="2052148"/>
    <lineage>
        <taxon>Bacteria</taxon>
        <taxon>Bacteria division WOR-3</taxon>
    </lineage>
</organism>
<keyword evidence="1" id="KW-0472">Membrane</keyword>
<feature type="transmembrane region" description="Helical" evidence="1">
    <location>
        <begin position="12"/>
        <end position="40"/>
    </location>
</feature>
<proteinExistence type="predicted"/>
<feature type="transmembrane region" description="Helical" evidence="1">
    <location>
        <begin position="132"/>
        <end position="148"/>
    </location>
</feature>
<dbReference type="EMBL" id="DTGZ01000129">
    <property type="protein sequence ID" value="HGV98013.1"/>
    <property type="molecule type" value="Genomic_DNA"/>
</dbReference>
<feature type="transmembrane region" description="Helical" evidence="1">
    <location>
        <begin position="155"/>
        <end position="188"/>
    </location>
</feature>
<dbReference type="AlphaFoldDB" id="A0A7C4XAF4"/>
<evidence type="ECO:0000313" key="2">
    <source>
        <dbReference type="EMBL" id="HGV98013.1"/>
    </source>
</evidence>
<dbReference type="InterPro" id="IPR052724">
    <property type="entry name" value="GT117_domain-containing"/>
</dbReference>
<sequence length="579" mass="68394">MLLKNSFKKGIGLNLLIAFLFSLFVFGVYLFSLCPTVYLIDSGELAGVSWTLGIAHPTGYPLYTLISYFFAHLPGEPIKNLNLLSAIFSSIATFFLYITVEKIAKDRFLSLLVTSFFSFSPTIWRISVTNEVYPLTGLFCILILFLFFKLPSSRLFYCFMYLIGLSFTNHISIFSLVLPLFLYILIFFRPSLKQVMLGFIFFLLGVSLYLYLIYRTLGGAELAWGNTCNLQRLFWHITGRQYRVWMFSLSLTEILTNLKIGLSFLARDFLYIFFALILFGFYWLFKNCRRLFWVLGVIFLLNLLYTINYAIPDIEPYYIPGFVSLIFVLTYGLKVLKKFFKWFFTIPVILVLLFIGYYDSTLRNNTFGLEYSYAHISELPSNSLLICNFWDIYSPTIYLRKVKGVRKDLIIIDKELLRRTWYIDYLKREYPIFFKRAEPEINDFLQELYRFEYNRPYDPYKIQSKYVRMLERFVEIEESIGVYFAMPFSDRDLFQVKPDYLRIPSGLNYLVIRDEKNAPSSFSLISFKRPKIVNDPRVKYDIELVKKMISNNIVYFNKTGNIESAEKARLWLRNFIPQF</sequence>
<dbReference type="PANTHER" id="PTHR16214:SF3">
    <property type="entry name" value="TRANSMEMBRANE PROTEIN 260"/>
    <property type="match status" value="1"/>
</dbReference>
<name>A0A7C4XAF4_UNCW3</name>
<dbReference type="PANTHER" id="PTHR16214">
    <property type="entry name" value="TRANSMEMBRANE PROTEIN 260"/>
    <property type="match status" value="1"/>
</dbReference>
<protein>
    <submittedName>
        <fullName evidence="2">DUF2723 domain-containing protein</fullName>
    </submittedName>
</protein>
<feature type="transmembrane region" description="Helical" evidence="1">
    <location>
        <begin position="317"/>
        <end position="333"/>
    </location>
</feature>
<keyword evidence="1" id="KW-0812">Transmembrane</keyword>
<reference evidence="2" key="1">
    <citation type="journal article" date="2020" name="mSystems">
        <title>Genome- and Community-Level Interaction Insights into Carbon Utilization and Element Cycling Functions of Hydrothermarchaeota in Hydrothermal Sediment.</title>
        <authorList>
            <person name="Zhou Z."/>
            <person name="Liu Y."/>
            <person name="Xu W."/>
            <person name="Pan J."/>
            <person name="Luo Z.H."/>
            <person name="Li M."/>
        </authorList>
    </citation>
    <scope>NUCLEOTIDE SEQUENCE [LARGE SCALE GENOMIC DNA]</scope>
    <source>
        <strain evidence="2">SpSt-774</strain>
    </source>
</reference>
<feature type="transmembrane region" description="Helical" evidence="1">
    <location>
        <begin position="194"/>
        <end position="214"/>
    </location>
</feature>
<feature type="transmembrane region" description="Helical" evidence="1">
    <location>
        <begin position="268"/>
        <end position="285"/>
    </location>
</feature>
<feature type="transmembrane region" description="Helical" evidence="1">
    <location>
        <begin position="292"/>
        <end position="311"/>
    </location>
</feature>
<feature type="transmembrane region" description="Helical" evidence="1">
    <location>
        <begin position="340"/>
        <end position="358"/>
    </location>
</feature>
<accession>A0A7C4XAF4</accession>
<dbReference type="Pfam" id="PF11028">
    <property type="entry name" value="TMEM260-like"/>
    <property type="match status" value="1"/>
</dbReference>
<feature type="transmembrane region" description="Helical" evidence="1">
    <location>
        <begin position="107"/>
        <end position="126"/>
    </location>
</feature>
<keyword evidence="1" id="KW-1133">Transmembrane helix</keyword>